<accession>A0A9D3YXT6</accession>
<dbReference type="AlphaFoldDB" id="A0A9D3YXT6"/>
<dbReference type="InterPro" id="IPR029044">
    <property type="entry name" value="Nucleotide-diphossugar_trans"/>
</dbReference>
<dbReference type="Gene3D" id="3.90.550.10">
    <property type="entry name" value="Spore Coat Polysaccharide Biosynthesis Protein SpsA, Chain A"/>
    <property type="match status" value="1"/>
</dbReference>
<dbReference type="GO" id="GO:0006688">
    <property type="term" value="P:glycosphingolipid biosynthetic process"/>
    <property type="evidence" value="ECO:0007669"/>
    <property type="project" value="TreeGrafter"/>
</dbReference>
<evidence type="ECO:0000313" key="3">
    <source>
        <dbReference type="Proteomes" id="UP000828390"/>
    </source>
</evidence>
<dbReference type="SUPFAM" id="SSF53448">
    <property type="entry name" value="Nucleotide-diphospho-sugar transferases"/>
    <property type="match status" value="1"/>
</dbReference>
<dbReference type="GO" id="GO:0005975">
    <property type="term" value="P:carbohydrate metabolic process"/>
    <property type="evidence" value="ECO:0007669"/>
    <property type="project" value="InterPro"/>
</dbReference>
<keyword evidence="3" id="KW-1185">Reference proteome</keyword>
<proteinExistence type="predicted"/>
<gene>
    <name evidence="2" type="ORF">DPMN_066413</name>
</gene>
<dbReference type="GO" id="GO:0033842">
    <property type="term" value="F:N-acetyl-beta-glucosaminyl-derivative 4-beta-N-acetylgalactosaminyltransferase activity"/>
    <property type="evidence" value="ECO:0007669"/>
    <property type="project" value="TreeGrafter"/>
</dbReference>
<organism evidence="2 3">
    <name type="scientific">Dreissena polymorpha</name>
    <name type="common">Zebra mussel</name>
    <name type="synonym">Mytilus polymorpha</name>
    <dbReference type="NCBI Taxonomy" id="45954"/>
    <lineage>
        <taxon>Eukaryota</taxon>
        <taxon>Metazoa</taxon>
        <taxon>Spiralia</taxon>
        <taxon>Lophotrochozoa</taxon>
        <taxon>Mollusca</taxon>
        <taxon>Bivalvia</taxon>
        <taxon>Autobranchia</taxon>
        <taxon>Heteroconchia</taxon>
        <taxon>Euheterodonta</taxon>
        <taxon>Imparidentia</taxon>
        <taxon>Neoheterodontei</taxon>
        <taxon>Myida</taxon>
        <taxon>Dreissenoidea</taxon>
        <taxon>Dreissenidae</taxon>
        <taxon>Dreissena</taxon>
    </lineage>
</organism>
<dbReference type="GO" id="GO:0008378">
    <property type="term" value="F:galactosyltransferase activity"/>
    <property type="evidence" value="ECO:0007669"/>
    <property type="project" value="TreeGrafter"/>
</dbReference>
<dbReference type="GO" id="GO:0016020">
    <property type="term" value="C:membrane"/>
    <property type="evidence" value="ECO:0007669"/>
    <property type="project" value="GOC"/>
</dbReference>
<reference evidence="2" key="1">
    <citation type="journal article" date="2019" name="bioRxiv">
        <title>The Genome of the Zebra Mussel, Dreissena polymorpha: A Resource for Invasive Species Research.</title>
        <authorList>
            <person name="McCartney M.A."/>
            <person name="Auch B."/>
            <person name="Kono T."/>
            <person name="Mallez S."/>
            <person name="Zhang Y."/>
            <person name="Obille A."/>
            <person name="Becker A."/>
            <person name="Abrahante J.E."/>
            <person name="Garbe J."/>
            <person name="Badalamenti J.P."/>
            <person name="Herman A."/>
            <person name="Mangelson H."/>
            <person name="Liachko I."/>
            <person name="Sullivan S."/>
            <person name="Sone E.D."/>
            <person name="Koren S."/>
            <person name="Silverstein K.A.T."/>
            <person name="Beckman K.B."/>
            <person name="Gohl D.M."/>
        </authorList>
    </citation>
    <scope>NUCLEOTIDE SEQUENCE</scope>
    <source>
        <strain evidence="2">Duluth1</strain>
        <tissue evidence="2">Whole animal</tissue>
    </source>
</reference>
<reference evidence="2" key="2">
    <citation type="submission" date="2020-11" db="EMBL/GenBank/DDBJ databases">
        <authorList>
            <person name="McCartney M.A."/>
            <person name="Auch B."/>
            <person name="Kono T."/>
            <person name="Mallez S."/>
            <person name="Becker A."/>
            <person name="Gohl D.M."/>
            <person name="Silverstein K.A.T."/>
            <person name="Koren S."/>
            <person name="Bechman K.B."/>
            <person name="Herman A."/>
            <person name="Abrahante J.E."/>
            <person name="Garbe J."/>
        </authorList>
    </citation>
    <scope>NUCLEOTIDE SEQUENCE</scope>
    <source>
        <strain evidence="2">Duluth1</strain>
        <tissue evidence="2">Whole animal</tissue>
    </source>
</reference>
<dbReference type="EMBL" id="JAIWYP010000014">
    <property type="protein sequence ID" value="KAH3707020.1"/>
    <property type="molecule type" value="Genomic_DNA"/>
</dbReference>
<dbReference type="GO" id="GO:0005794">
    <property type="term" value="C:Golgi apparatus"/>
    <property type="evidence" value="ECO:0007669"/>
    <property type="project" value="TreeGrafter"/>
</dbReference>
<name>A0A9D3YXT6_DREPO</name>
<dbReference type="InterPro" id="IPR003859">
    <property type="entry name" value="Galactosyl_T"/>
</dbReference>
<dbReference type="InterPro" id="IPR027995">
    <property type="entry name" value="Galactosyl_T_N"/>
</dbReference>
<evidence type="ECO:0000313" key="2">
    <source>
        <dbReference type="EMBL" id="KAH3707020.1"/>
    </source>
</evidence>
<dbReference type="PANTHER" id="PTHR19300">
    <property type="entry name" value="BETA-1,4-GALACTOSYLTRANSFERASE"/>
    <property type="match status" value="1"/>
</dbReference>
<comment type="caution">
    <text evidence="2">The sequence shown here is derived from an EMBL/GenBank/DDBJ whole genome shotgun (WGS) entry which is preliminary data.</text>
</comment>
<sequence length="67" mass="7921">MNAAFLEARKLEDFDCFVFHDVDMIPEDDRNMYTCTDAARHMSPAVDKFLYMYTSPLIYIIKNDTIF</sequence>
<dbReference type="PANTHER" id="PTHR19300:SF57">
    <property type="entry name" value="BETA-1,4-N-ACETYLGALACTOSAMINYLTRANSFERASE"/>
    <property type="match status" value="1"/>
</dbReference>
<evidence type="ECO:0000259" key="1">
    <source>
        <dbReference type="Pfam" id="PF13733"/>
    </source>
</evidence>
<dbReference type="Proteomes" id="UP000828390">
    <property type="component" value="Unassembled WGS sequence"/>
</dbReference>
<protein>
    <recommendedName>
        <fullName evidence="1">Galactosyltransferase N-terminal domain-containing protein</fullName>
    </recommendedName>
</protein>
<dbReference type="Pfam" id="PF13733">
    <property type="entry name" value="Glyco_transf_7N"/>
    <property type="match status" value="1"/>
</dbReference>
<feature type="domain" description="Galactosyltransferase N-terminal" evidence="1">
    <location>
        <begin position="1"/>
        <end position="36"/>
    </location>
</feature>